<keyword evidence="2" id="KW-1185">Reference proteome</keyword>
<accession>A0A016T0B7</accession>
<comment type="caution">
    <text evidence="1">The sequence shown here is derived from an EMBL/GenBank/DDBJ whole genome shotgun (WGS) entry which is preliminary data.</text>
</comment>
<gene>
    <name evidence="1" type="primary">Acey_s0153.g2945</name>
    <name evidence="1" type="ORF">Y032_0153g2945</name>
</gene>
<reference evidence="2" key="1">
    <citation type="journal article" date="2015" name="Nat. Genet.">
        <title>The genome and transcriptome of the zoonotic hookworm Ancylostoma ceylanicum identify infection-specific gene families.</title>
        <authorList>
            <person name="Schwarz E.M."/>
            <person name="Hu Y."/>
            <person name="Antoshechkin I."/>
            <person name="Miller M.M."/>
            <person name="Sternberg P.W."/>
            <person name="Aroian R.V."/>
        </authorList>
    </citation>
    <scope>NUCLEOTIDE SEQUENCE</scope>
    <source>
        <strain evidence="2">HY135</strain>
    </source>
</reference>
<protein>
    <submittedName>
        <fullName evidence="1">Uncharacterized protein</fullName>
    </submittedName>
</protein>
<dbReference type="EMBL" id="JARK01001489">
    <property type="protein sequence ID" value="EYB96165.1"/>
    <property type="molecule type" value="Genomic_DNA"/>
</dbReference>
<proteinExistence type="predicted"/>
<organism evidence="1 2">
    <name type="scientific">Ancylostoma ceylanicum</name>
    <dbReference type="NCBI Taxonomy" id="53326"/>
    <lineage>
        <taxon>Eukaryota</taxon>
        <taxon>Metazoa</taxon>
        <taxon>Ecdysozoa</taxon>
        <taxon>Nematoda</taxon>
        <taxon>Chromadorea</taxon>
        <taxon>Rhabditida</taxon>
        <taxon>Rhabditina</taxon>
        <taxon>Rhabditomorpha</taxon>
        <taxon>Strongyloidea</taxon>
        <taxon>Ancylostomatidae</taxon>
        <taxon>Ancylostomatinae</taxon>
        <taxon>Ancylostoma</taxon>
    </lineage>
</organism>
<dbReference type="Proteomes" id="UP000024635">
    <property type="component" value="Unassembled WGS sequence"/>
</dbReference>
<dbReference type="AlphaFoldDB" id="A0A016T0B7"/>
<evidence type="ECO:0000313" key="1">
    <source>
        <dbReference type="EMBL" id="EYB96165.1"/>
    </source>
</evidence>
<name>A0A016T0B7_9BILA</name>
<sequence length="118" mass="13259">MRLTGRTTSSSVSLPFFIDLRLLKSRLTASALSNPLQRPVGLAQREVTLVFEVFEHRAVFVSGGNFPLEWRARAVIIFRHASPHSQSFRDAQPGLSFLFASLKTTVFCRVSPHHSVHQ</sequence>
<evidence type="ECO:0000313" key="2">
    <source>
        <dbReference type="Proteomes" id="UP000024635"/>
    </source>
</evidence>